<dbReference type="Proteomes" id="UP001596417">
    <property type="component" value="Unassembled WGS sequence"/>
</dbReference>
<proteinExistence type="predicted"/>
<protein>
    <submittedName>
        <fullName evidence="2">Uncharacterized protein</fullName>
    </submittedName>
</protein>
<evidence type="ECO:0000256" key="1">
    <source>
        <dbReference type="SAM" id="MobiDB-lite"/>
    </source>
</evidence>
<dbReference type="InterPro" id="IPR055542">
    <property type="entry name" value="DUF7118"/>
</dbReference>
<dbReference type="GeneID" id="76201432"/>
<keyword evidence="3" id="KW-1185">Reference proteome</keyword>
<evidence type="ECO:0000313" key="2">
    <source>
        <dbReference type="EMBL" id="MFC7191670.1"/>
    </source>
</evidence>
<comment type="caution">
    <text evidence="2">The sequence shown here is derived from an EMBL/GenBank/DDBJ whole genome shotgun (WGS) entry which is preliminary data.</text>
</comment>
<feature type="region of interest" description="Disordered" evidence="1">
    <location>
        <begin position="340"/>
        <end position="370"/>
    </location>
</feature>
<reference evidence="2 3" key="1">
    <citation type="journal article" date="2019" name="Int. J. Syst. Evol. Microbiol.">
        <title>The Global Catalogue of Microorganisms (GCM) 10K type strain sequencing project: providing services to taxonomists for standard genome sequencing and annotation.</title>
        <authorList>
            <consortium name="The Broad Institute Genomics Platform"/>
            <consortium name="The Broad Institute Genome Sequencing Center for Infectious Disease"/>
            <person name="Wu L."/>
            <person name="Ma J."/>
        </authorList>
    </citation>
    <scope>NUCLEOTIDE SEQUENCE [LARGE SCALE GENOMIC DNA]</scope>
    <source>
        <strain evidence="2 3">RDMS1</strain>
    </source>
</reference>
<organism evidence="2 3">
    <name type="scientific">Halocatena marina</name>
    <dbReference type="NCBI Taxonomy" id="2934937"/>
    <lineage>
        <taxon>Archaea</taxon>
        <taxon>Methanobacteriati</taxon>
        <taxon>Methanobacteriota</taxon>
        <taxon>Stenosarchaea group</taxon>
        <taxon>Halobacteria</taxon>
        <taxon>Halobacteriales</taxon>
        <taxon>Natronomonadaceae</taxon>
        <taxon>Halocatena</taxon>
    </lineage>
</organism>
<dbReference type="RefSeq" id="WP_264555515.1">
    <property type="nucleotide sequence ID" value="NZ_CP109979.1"/>
</dbReference>
<name>A0ABD5YYC5_9EURY</name>
<evidence type="ECO:0000313" key="3">
    <source>
        <dbReference type="Proteomes" id="UP001596417"/>
    </source>
</evidence>
<dbReference type="EMBL" id="JBHTAX010000001">
    <property type="protein sequence ID" value="MFC7191670.1"/>
    <property type="molecule type" value="Genomic_DNA"/>
</dbReference>
<dbReference type="AlphaFoldDB" id="A0ABD5YYC5"/>
<sequence>MDAVADLRTVANEYENVRERVESIGVQKHEAVSEAYHEMLDLFDRYEERATDWDDFEGYVEFQSQLVDAIEGLPDDLPARDAFEAADEHLHQQSLSESDFERARADLQPAAAYADRYERINELREQYHDARYAVRQERDELDERITRLERIKRFGEADLDAPVDRIREPIDRYNETINEDFQAFVQEESARAVLSLVASTAAYPLIEYRQPPESVLEYVKTHPAGTESIPSLLEYAEYSRSKLDHYVENAQALKAAVGTNRTYLNRLDGGPLELVWPPPQAATLQFQVRERISVVGRFAPEETVARLRALRAMSEIPAYDDLRESALARDELNDDARQRLQNGTVERDLEQARTKRDHLDDVLREFSGPE</sequence>
<feature type="compositionally biased region" description="Basic and acidic residues" evidence="1">
    <location>
        <begin position="345"/>
        <end position="364"/>
    </location>
</feature>
<gene>
    <name evidence="2" type="ORF">ACFQL7_18995</name>
</gene>
<accession>A0ABD5YYC5</accession>
<dbReference type="Pfam" id="PF23432">
    <property type="entry name" value="DUF7118"/>
    <property type="match status" value="1"/>
</dbReference>